<dbReference type="InterPro" id="IPR029044">
    <property type="entry name" value="Nucleotide-diphossugar_trans"/>
</dbReference>
<gene>
    <name evidence="6" type="ORF">GCM10010946_02510</name>
</gene>
<evidence type="ECO:0000313" key="7">
    <source>
        <dbReference type="Proteomes" id="UP000653343"/>
    </source>
</evidence>
<dbReference type="PANTHER" id="PTHR43630:SF1">
    <property type="entry name" value="POLY-BETA-1,6-N-ACETYL-D-GLUCOSAMINE SYNTHASE"/>
    <property type="match status" value="1"/>
</dbReference>
<evidence type="ECO:0000313" key="6">
    <source>
        <dbReference type="EMBL" id="GGX29205.1"/>
    </source>
</evidence>
<reference evidence="7" key="1">
    <citation type="journal article" date="2019" name="Int. J. Syst. Evol. Microbiol.">
        <title>The Global Catalogue of Microorganisms (GCM) 10K type strain sequencing project: providing services to taxonomists for standard genome sequencing and annotation.</title>
        <authorList>
            <consortium name="The Broad Institute Genomics Platform"/>
            <consortium name="The Broad Institute Genome Sequencing Center for Infectious Disease"/>
            <person name="Wu L."/>
            <person name="Ma J."/>
        </authorList>
    </citation>
    <scope>NUCLEOTIDE SEQUENCE [LARGE SCALE GENOMIC DNA]</scope>
    <source>
        <strain evidence="7">KCTC 23917</strain>
    </source>
</reference>
<accession>A0ABQ2XRL1</accession>
<dbReference type="CDD" id="cd00761">
    <property type="entry name" value="Glyco_tranf_GTA_type"/>
    <property type="match status" value="1"/>
</dbReference>
<keyword evidence="3 6" id="KW-0808">Transferase</keyword>
<comment type="caution">
    <text evidence="6">The sequence shown here is derived from an EMBL/GenBank/DDBJ whole genome shotgun (WGS) entry which is preliminary data.</text>
</comment>
<sequence>MQLLHILSWDNIVKKKNPKPCHYLSLFNPLMQNSSVTVVPLAIVAPVRDEAKLIRLTLDSLIRQTVQPVECLFVDDGSTDDTFDIIQSYSAQFPFIRVIKRGDRGFRKVGGGVVAAFKFGVSQIQHQEYQFVAKLDGDMSFGPEYLEKMFAQFAAHPKLACVSGKVFRPEGDLLIEEQIIDEHVAGQFKLYRREAFEEIGGFVEEVMWDGIDVHMSRMKGWETKSFYDKDAILYHHRLMGSSDKNVYKGRLRWGRGIWFMGYHPLYAVASGCFRMREKPFVIGGLLIIAGYLGAALRSAPRYNYPGFRTYLQSWQLGQLKKMLLRH</sequence>
<comment type="similarity">
    <text evidence="1">Belongs to the glycosyltransferase 2 family.</text>
</comment>
<dbReference type="Proteomes" id="UP000653343">
    <property type="component" value="Unassembled WGS sequence"/>
</dbReference>
<feature type="transmembrane region" description="Helical" evidence="4">
    <location>
        <begin position="280"/>
        <end position="299"/>
    </location>
</feature>
<evidence type="ECO:0000256" key="4">
    <source>
        <dbReference type="SAM" id="Phobius"/>
    </source>
</evidence>
<keyword evidence="4" id="KW-1133">Transmembrane helix</keyword>
<dbReference type="Pfam" id="PF00535">
    <property type="entry name" value="Glycos_transf_2"/>
    <property type="match status" value="1"/>
</dbReference>
<dbReference type="EMBL" id="BMYU01000001">
    <property type="protein sequence ID" value="GGX29205.1"/>
    <property type="molecule type" value="Genomic_DNA"/>
</dbReference>
<protein>
    <submittedName>
        <fullName evidence="6">Glycosyl transferase family A</fullName>
    </submittedName>
</protein>
<evidence type="ECO:0000256" key="2">
    <source>
        <dbReference type="ARBA" id="ARBA00022676"/>
    </source>
</evidence>
<name>A0ABQ2XRL1_9BURK</name>
<keyword evidence="7" id="KW-1185">Reference proteome</keyword>
<dbReference type="PANTHER" id="PTHR43630">
    <property type="entry name" value="POLY-BETA-1,6-N-ACETYL-D-GLUCOSAMINE SYNTHASE"/>
    <property type="match status" value="1"/>
</dbReference>
<evidence type="ECO:0000256" key="1">
    <source>
        <dbReference type="ARBA" id="ARBA00006739"/>
    </source>
</evidence>
<keyword evidence="4" id="KW-0472">Membrane</keyword>
<evidence type="ECO:0000256" key="3">
    <source>
        <dbReference type="ARBA" id="ARBA00022679"/>
    </source>
</evidence>
<dbReference type="SUPFAM" id="SSF53448">
    <property type="entry name" value="Nucleotide-diphospho-sugar transferases"/>
    <property type="match status" value="1"/>
</dbReference>
<dbReference type="InterPro" id="IPR001173">
    <property type="entry name" value="Glyco_trans_2-like"/>
</dbReference>
<proteinExistence type="inferred from homology"/>
<feature type="domain" description="Glycosyltransferase 2-like" evidence="5">
    <location>
        <begin position="43"/>
        <end position="173"/>
    </location>
</feature>
<keyword evidence="2" id="KW-0328">Glycosyltransferase</keyword>
<dbReference type="Gene3D" id="3.90.550.10">
    <property type="entry name" value="Spore Coat Polysaccharide Biosynthesis Protein SpsA, Chain A"/>
    <property type="match status" value="1"/>
</dbReference>
<evidence type="ECO:0000259" key="5">
    <source>
        <dbReference type="Pfam" id="PF00535"/>
    </source>
</evidence>
<organism evidence="6 7">
    <name type="scientific">Undibacterium squillarum</name>
    <dbReference type="NCBI Taxonomy" id="1131567"/>
    <lineage>
        <taxon>Bacteria</taxon>
        <taxon>Pseudomonadati</taxon>
        <taxon>Pseudomonadota</taxon>
        <taxon>Betaproteobacteria</taxon>
        <taxon>Burkholderiales</taxon>
        <taxon>Oxalobacteraceae</taxon>
        <taxon>Undibacterium</taxon>
    </lineage>
</organism>
<dbReference type="GO" id="GO:0016740">
    <property type="term" value="F:transferase activity"/>
    <property type="evidence" value="ECO:0007669"/>
    <property type="project" value="UniProtKB-KW"/>
</dbReference>
<keyword evidence="4" id="KW-0812">Transmembrane</keyword>